<protein>
    <recommendedName>
        <fullName evidence="4">Secreted protein</fullName>
    </recommendedName>
</protein>
<dbReference type="AlphaFoldDB" id="A0AAD5KAT8"/>
<proteinExistence type="predicted"/>
<evidence type="ECO:0000256" key="1">
    <source>
        <dbReference type="SAM" id="SignalP"/>
    </source>
</evidence>
<keyword evidence="1" id="KW-0732">Signal</keyword>
<name>A0AAD5KAT8_9FUNG</name>
<organism evidence="2 3">
    <name type="scientific">Phascolomyces articulosus</name>
    <dbReference type="NCBI Taxonomy" id="60185"/>
    <lineage>
        <taxon>Eukaryota</taxon>
        <taxon>Fungi</taxon>
        <taxon>Fungi incertae sedis</taxon>
        <taxon>Mucoromycota</taxon>
        <taxon>Mucoromycotina</taxon>
        <taxon>Mucoromycetes</taxon>
        <taxon>Mucorales</taxon>
        <taxon>Lichtheimiaceae</taxon>
        <taxon>Phascolomyces</taxon>
    </lineage>
</organism>
<feature type="chain" id="PRO_5042272241" description="Secreted protein" evidence="1">
    <location>
        <begin position="25"/>
        <end position="103"/>
    </location>
</feature>
<sequence>MLFLWIGLVLSRVRFLGFCGSGEAESGWNLTGLWIPPDGSGGWDVFSMVVDSFRDMMIKRNSKKEKKDGPIDTSFFMPSSVAWGIYGPEGSGQTWPRTCALDL</sequence>
<keyword evidence="3" id="KW-1185">Reference proteome</keyword>
<gene>
    <name evidence="2" type="ORF">BDA99DRAFT_571586</name>
</gene>
<dbReference type="Proteomes" id="UP001209540">
    <property type="component" value="Unassembled WGS sequence"/>
</dbReference>
<feature type="signal peptide" evidence="1">
    <location>
        <begin position="1"/>
        <end position="24"/>
    </location>
</feature>
<evidence type="ECO:0008006" key="4">
    <source>
        <dbReference type="Google" id="ProtNLM"/>
    </source>
</evidence>
<evidence type="ECO:0000313" key="2">
    <source>
        <dbReference type="EMBL" id="KAI9264082.1"/>
    </source>
</evidence>
<comment type="caution">
    <text evidence="2">The sequence shown here is derived from an EMBL/GenBank/DDBJ whole genome shotgun (WGS) entry which is preliminary data.</text>
</comment>
<dbReference type="EMBL" id="JAIXMP010000012">
    <property type="protein sequence ID" value="KAI9264082.1"/>
    <property type="molecule type" value="Genomic_DNA"/>
</dbReference>
<reference evidence="2" key="1">
    <citation type="journal article" date="2022" name="IScience">
        <title>Evolution of zygomycete secretomes and the origins of terrestrial fungal ecologies.</title>
        <authorList>
            <person name="Chang Y."/>
            <person name="Wang Y."/>
            <person name="Mondo S."/>
            <person name="Ahrendt S."/>
            <person name="Andreopoulos W."/>
            <person name="Barry K."/>
            <person name="Beard J."/>
            <person name="Benny G.L."/>
            <person name="Blankenship S."/>
            <person name="Bonito G."/>
            <person name="Cuomo C."/>
            <person name="Desiro A."/>
            <person name="Gervers K.A."/>
            <person name="Hundley H."/>
            <person name="Kuo A."/>
            <person name="LaButti K."/>
            <person name="Lang B.F."/>
            <person name="Lipzen A."/>
            <person name="O'Donnell K."/>
            <person name="Pangilinan J."/>
            <person name="Reynolds N."/>
            <person name="Sandor L."/>
            <person name="Smith M.E."/>
            <person name="Tsang A."/>
            <person name="Grigoriev I.V."/>
            <person name="Stajich J.E."/>
            <person name="Spatafora J.W."/>
        </authorList>
    </citation>
    <scope>NUCLEOTIDE SEQUENCE</scope>
    <source>
        <strain evidence="2">RSA 2281</strain>
    </source>
</reference>
<reference evidence="2" key="2">
    <citation type="submission" date="2023-02" db="EMBL/GenBank/DDBJ databases">
        <authorList>
            <consortium name="DOE Joint Genome Institute"/>
            <person name="Mondo S.J."/>
            <person name="Chang Y."/>
            <person name="Wang Y."/>
            <person name="Ahrendt S."/>
            <person name="Andreopoulos W."/>
            <person name="Barry K."/>
            <person name="Beard J."/>
            <person name="Benny G.L."/>
            <person name="Blankenship S."/>
            <person name="Bonito G."/>
            <person name="Cuomo C."/>
            <person name="Desiro A."/>
            <person name="Gervers K.A."/>
            <person name="Hundley H."/>
            <person name="Kuo A."/>
            <person name="LaButti K."/>
            <person name="Lang B.F."/>
            <person name="Lipzen A."/>
            <person name="O'Donnell K."/>
            <person name="Pangilinan J."/>
            <person name="Reynolds N."/>
            <person name="Sandor L."/>
            <person name="Smith M.W."/>
            <person name="Tsang A."/>
            <person name="Grigoriev I.V."/>
            <person name="Stajich J.E."/>
            <person name="Spatafora J.W."/>
        </authorList>
    </citation>
    <scope>NUCLEOTIDE SEQUENCE</scope>
    <source>
        <strain evidence="2">RSA 2281</strain>
    </source>
</reference>
<accession>A0AAD5KAT8</accession>
<evidence type="ECO:0000313" key="3">
    <source>
        <dbReference type="Proteomes" id="UP001209540"/>
    </source>
</evidence>